<dbReference type="Proteomes" id="UP000626148">
    <property type="component" value="Unassembled WGS sequence"/>
</dbReference>
<gene>
    <name evidence="1" type="ORF">GCM10007392_41650</name>
</gene>
<accession>A0A918KNC1</accession>
<organism evidence="1 2">
    <name type="scientific">Saccharospirillum salsuginis</name>
    <dbReference type="NCBI Taxonomy" id="418750"/>
    <lineage>
        <taxon>Bacteria</taxon>
        <taxon>Pseudomonadati</taxon>
        <taxon>Pseudomonadota</taxon>
        <taxon>Gammaproteobacteria</taxon>
        <taxon>Oceanospirillales</taxon>
        <taxon>Saccharospirillaceae</taxon>
        <taxon>Saccharospirillum</taxon>
    </lineage>
</organism>
<evidence type="ECO:0000313" key="1">
    <source>
        <dbReference type="EMBL" id="GGX69728.1"/>
    </source>
</evidence>
<keyword evidence="2" id="KW-1185">Reference proteome</keyword>
<reference evidence="1" key="2">
    <citation type="submission" date="2020-09" db="EMBL/GenBank/DDBJ databases">
        <authorList>
            <person name="Sun Q."/>
            <person name="Kim S."/>
        </authorList>
    </citation>
    <scope>NUCLEOTIDE SEQUENCE</scope>
    <source>
        <strain evidence="1">KCTC 22169</strain>
    </source>
</reference>
<proteinExistence type="predicted"/>
<dbReference type="AlphaFoldDB" id="A0A918KNC1"/>
<dbReference type="EMBL" id="BMXR01000013">
    <property type="protein sequence ID" value="GGX69728.1"/>
    <property type="molecule type" value="Genomic_DNA"/>
</dbReference>
<reference evidence="1" key="1">
    <citation type="journal article" date="2014" name="Int. J. Syst. Evol. Microbiol.">
        <title>Complete genome sequence of Corynebacterium casei LMG S-19264T (=DSM 44701T), isolated from a smear-ripened cheese.</title>
        <authorList>
            <consortium name="US DOE Joint Genome Institute (JGI-PGF)"/>
            <person name="Walter F."/>
            <person name="Albersmeier A."/>
            <person name="Kalinowski J."/>
            <person name="Ruckert C."/>
        </authorList>
    </citation>
    <scope>NUCLEOTIDE SEQUENCE</scope>
    <source>
        <strain evidence="1">KCTC 22169</strain>
    </source>
</reference>
<name>A0A918KNC1_9GAMM</name>
<sequence length="116" mass="13444">MAEFLVVFLVTLLVVAGVALAMVFGKAPVYRPTQESVQTLLTQLLEGEANEQEWQFFLDMPIRHDPDLEQLRQECIEMYEQFGLRPRHDKARLNEAGQIRLRHKISKLEQSGSRTF</sequence>
<dbReference type="RefSeq" id="WP_189612375.1">
    <property type="nucleotide sequence ID" value="NZ_BMXR01000013.1"/>
</dbReference>
<evidence type="ECO:0000313" key="2">
    <source>
        <dbReference type="Proteomes" id="UP000626148"/>
    </source>
</evidence>
<comment type="caution">
    <text evidence="1">The sequence shown here is derived from an EMBL/GenBank/DDBJ whole genome shotgun (WGS) entry which is preliminary data.</text>
</comment>
<protein>
    <submittedName>
        <fullName evidence="1">Uncharacterized protein</fullName>
    </submittedName>
</protein>